<dbReference type="PANTHER" id="PTHR34353:SF2">
    <property type="entry name" value="CRISPR-ASSOCIATED ENDONUCLEASE CAS1 1"/>
    <property type="match status" value="1"/>
</dbReference>
<feature type="binding site" evidence="10">
    <location>
        <position position="246"/>
    </location>
    <ligand>
        <name>Mn(2+)</name>
        <dbReference type="ChEBI" id="CHEBI:29035"/>
    </ligand>
</feature>
<feature type="binding site" evidence="10">
    <location>
        <position position="166"/>
    </location>
    <ligand>
        <name>Mn(2+)</name>
        <dbReference type="ChEBI" id="CHEBI:29035"/>
    </ligand>
</feature>
<comment type="similarity">
    <text evidence="10">Belongs to the CRISPR-associated endonuclease Cas1 family.</text>
</comment>
<dbReference type="InterPro" id="IPR042211">
    <property type="entry name" value="CRISPR-assoc_Cas1_N"/>
</dbReference>
<dbReference type="Gene3D" id="1.20.120.920">
    <property type="entry name" value="CRISPR-associated endonuclease Cas1, C-terminal domain"/>
    <property type="match status" value="1"/>
</dbReference>
<proteinExistence type="inferred from homology"/>
<dbReference type="GO" id="GO:0003677">
    <property type="term" value="F:DNA binding"/>
    <property type="evidence" value="ECO:0007669"/>
    <property type="project" value="UniProtKB-KW"/>
</dbReference>
<dbReference type="Gene3D" id="3.100.10.20">
    <property type="entry name" value="CRISPR-associated endonuclease Cas1, N-terminal domain"/>
    <property type="match status" value="1"/>
</dbReference>
<dbReference type="PANTHER" id="PTHR34353">
    <property type="entry name" value="CRISPR-ASSOCIATED ENDONUCLEASE CAS1 1"/>
    <property type="match status" value="1"/>
</dbReference>
<dbReference type="GO" id="GO:0051607">
    <property type="term" value="P:defense response to virus"/>
    <property type="evidence" value="ECO:0007669"/>
    <property type="project" value="UniProtKB-UniRule"/>
</dbReference>
<organism evidence="11 12">
    <name type="scientific">Tepidibacter thalassicus DSM 15285</name>
    <dbReference type="NCBI Taxonomy" id="1123350"/>
    <lineage>
        <taxon>Bacteria</taxon>
        <taxon>Bacillati</taxon>
        <taxon>Bacillota</taxon>
        <taxon>Clostridia</taxon>
        <taxon>Peptostreptococcales</taxon>
        <taxon>Peptostreptococcaceae</taxon>
        <taxon>Tepidibacter</taxon>
    </lineage>
</organism>
<evidence type="ECO:0000256" key="7">
    <source>
        <dbReference type="ARBA" id="ARBA00023125"/>
    </source>
</evidence>
<dbReference type="GO" id="GO:0016787">
    <property type="term" value="F:hydrolase activity"/>
    <property type="evidence" value="ECO:0007669"/>
    <property type="project" value="UniProtKB-KW"/>
</dbReference>
<name>A0A1M5TDQ6_9FIRM</name>
<dbReference type="CDD" id="cd09634">
    <property type="entry name" value="Cas1_I-II-III"/>
    <property type="match status" value="1"/>
</dbReference>
<dbReference type="Pfam" id="PF01867">
    <property type="entry name" value="Cas_Cas1"/>
    <property type="match status" value="1"/>
</dbReference>
<keyword evidence="7 10" id="KW-0238">DNA-binding</keyword>
<evidence type="ECO:0000256" key="1">
    <source>
        <dbReference type="ARBA" id="ARBA00022722"/>
    </source>
</evidence>
<keyword evidence="2 10" id="KW-0479">Metal-binding</keyword>
<evidence type="ECO:0000256" key="3">
    <source>
        <dbReference type="ARBA" id="ARBA00022759"/>
    </source>
</evidence>
<evidence type="ECO:0000313" key="11">
    <source>
        <dbReference type="EMBL" id="SHH48945.1"/>
    </source>
</evidence>
<dbReference type="GO" id="GO:0004519">
    <property type="term" value="F:endonuclease activity"/>
    <property type="evidence" value="ECO:0007669"/>
    <property type="project" value="UniProtKB-UniRule"/>
</dbReference>
<dbReference type="NCBIfam" id="TIGR00287">
    <property type="entry name" value="cas1"/>
    <property type="match status" value="1"/>
</dbReference>
<comment type="function">
    <text evidence="10">CRISPR (clustered regularly interspaced short palindromic repeat), is an adaptive immune system that provides protection against mobile genetic elements (viruses, transposable elements and conjugative plasmids). CRISPR clusters contain spacers, sequences complementary to antecedent mobile elements, and target invading nucleic acids. CRISPR clusters are transcribed and processed into CRISPR RNA (crRNA). Acts as a dsDNA endonuclease. Involved in the integration of spacer DNA into the CRISPR cassette.</text>
</comment>
<accession>A0A1M5TDQ6</accession>
<evidence type="ECO:0000256" key="6">
    <source>
        <dbReference type="ARBA" id="ARBA00023118"/>
    </source>
</evidence>
<keyword evidence="1 10" id="KW-0540">Nuclease</keyword>
<evidence type="ECO:0000256" key="9">
    <source>
        <dbReference type="ARBA" id="ARBA00038592"/>
    </source>
</evidence>
<feature type="binding site" evidence="10">
    <location>
        <position position="231"/>
    </location>
    <ligand>
        <name>Mn(2+)</name>
        <dbReference type="ChEBI" id="CHEBI:29035"/>
    </ligand>
</feature>
<dbReference type="GO" id="GO:0043571">
    <property type="term" value="P:maintenance of CRISPR repeat elements"/>
    <property type="evidence" value="ECO:0007669"/>
    <property type="project" value="UniProtKB-UniRule"/>
</dbReference>
<evidence type="ECO:0000256" key="2">
    <source>
        <dbReference type="ARBA" id="ARBA00022723"/>
    </source>
</evidence>
<comment type="cofactor">
    <cofactor evidence="10">
        <name>Mg(2+)</name>
        <dbReference type="ChEBI" id="CHEBI:18420"/>
    </cofactor>
    <cofactor evidence="10">
        <name>Mn(2+)</name>
        <dbReference type="ChEBI" id="CHEBI:29035"/>
    </cofactor>
</comment>
<dbReference type="STRING" id="1123350.SAMN02744040_02129"/>
<dbReference type="AlphaFoldDB" id="A0A1M5TDQ6"/>
<evidence type="ECO:0000256" key="10">
    <source>
        <dbReference type="HAMAP-Rule" id="MF_01470"/>
    </source>
</evidence>
<keyword evidence="8 10" id="KW-0464">Manganese</keyword>
<evidence type="ECO:0000256" key="5">
    <source>
        <dbReference type="ARBA" id="ARBA00022842"/>
    </source>
</evidence>
<dbReference type="EC" id="3.1.-.-" evidence="10"/>
<evidence type="ECO:0000256" key="8">
    <source>
        <dbReference type="ARBA" id="ARBA00023211"/>
    </source>
</evidence>
<sequence length="330" mass="38345">MKLIINTPGTYISKVGECFQVKKDKLKQQYSARKVEQILMTTKSALTTDVIELAIENNIDIVFLKSTGKPLARVWHSKLGSISTIRRKQLFLQDNVMGVEFVKEWIIQKMQNQISHLNKLSVNRRDNRKDIIKEAIEKINTQIKNINNIPKAKCIEQVRDTIQGYEGNASRIYFGVLSKLIPTEYKFSGRSKNPAKDEFNAMLNYGYGIMYSNVEKACILSGLDPYIGIMHTDNYNKKALVFDLIEMYRGYIDEIVFKLFTTKKVKKTFFDRVEDGGFYLNQEGKKLLIGKYNEYLQKKIKYKGRNIEFQNIIQYDCHNIANRILKEEAV</sequence>
<dbReference type="GO" id="GO:0046872">
    <property type="term" value="F:metal ion binding"/>
    <property type="evidence" value="ECO:0007669"/>
    <property type="project" value="UniProtKB-UniRule"/>
</dbReference>
<dbReference type="OrthoDB" id="9803119at2"/>
<comment type="subunit">
    <text evidence="9 10">Homodimer, forms a heterotetramer with a Cas2 homodimer.</text>
</comment>
<reference evidence="12" key="1">
    <citation type="submission" date="2016-11" db="EMBL/GenBank/DDBJ databases">
        <authorList>
            <person name="Varghese N."/>
            <person name="Submissions S."/>
        </authorList>
    </citation>
    <scope>NUCLEOTIDE SEQUENCE [LARGE SCALE GENOMIC DNA]</scope>
    <source>
        <strain evidence="12">DSM 15285</strain>
    </source>
</reference>
<dbReference type="InterPro" id="IPR002729">
    <property type="entry name" value="CRISPR-assoc_Cas1"/>
</dbReference>
<dbReference type="RefSeq" id="WP_072726255.1">
    <property type="nucleotide sequence ID" value="NZ_FQXH01000032.1"/>
</dbReference>
<keyword evidence="5 10" id="KW-0460">Magnesium</keyword>
<evidence type="ECO:0000313" key="12">
    <source>
        <dbReference type="Proteomes" id="UP000242520"/>
    </source>
</evidence>
<keyword evidence="6 10" id="KW-0051">Antiviral defense</keyword>
<protein>
    <recommendedName>
        <fullName evidence="10">CRISPR-associated endonuclease Cas1</fullName>
        <ecNumber evidence="10">3.1.-.-</ecNumber>
    </recommendedName>
</protein>
<keyword evidence="4 10" id="KW-0378">Hydrolase</keyword>
<keyword evidence="3 10" id="KW-0255">Endonuclease</keyword>
<evidence type="ECO:0000256" key="4">
    <source>
        <dbReference type="ARBA" id="ARBA00022801"/>
    </source>
</evidence>
<dbReference type="HAMAP" id="MF_01470">
    <property type="entry name" value="Cas1"/>
    <property type="match status" value="1"/>
</dbReference>
<dbReference type="InterPro" id="IPR042206">
    <property type="entry name" value="CRISPR-assoc_Cas1_C"/>
</dbReference>
<keyword evidence="12" id="KW-1185">Reference proteome</keyword>
<dbReference type="EMBL" id="FQXH01000032">
    <property type="protein sequence ID" value="SHH48945.1"/>
    <property type="molecule type" value="Genomic_DNA"/>
</dbReference>
<gene>
    <name evidence="10" type="primary">cas1</name>
    <name evidence="11" type="ORF">SAMN02744040_02129</name>
</gene>
<dbReference type="InterPro" id="IPR050646">
    <property type="entry name" value="Cas1"/>
</dbReference>
<dbReference type="Proteomes" id="UP000242520">
    <property type="component" value="Unassembled WGS sequence"/>
</dbReference>